<dbReference type="GO" id="GO:0008168">
    <property type="term" value="F:methyltransferase activity"/>
    <property type="evidence" value="ECO:0007669"/>
    <property type="project" value="UniProtKB-KW"/>
</dbReference>
<dbReference type="SUPFAM" id="SSF53335">
    <property type="entry name" value="S-adenosyl-L-methionine-dependent methyltransferases"/>
    <property type="match status" value="1"/>
</dbReference>
<dbReference type="InterPro" id="IPR029063">
    <property type="entry name" value="SAM-dependent_MTases_sf"/>
</dbReference>
<keyword evidence="2" id="KW-0489">Methyltransferase</keyword>
<evidence type="ECO:0000259" key="1">
    <source>
        <dbReference type="Pfam" id="PF08484"/>
    </source>
</evidence>
<protein>
    <submittedName>
        <fullName evidence="2">Class I SAM-dependent methyltransferase</fullName>
    </submittedName>
</protein>
<accession>A0AAT9JZC9</accession>
<dbReference type="RefSeq" id="WP_338437983.1">
    <property type="nucleotide sequence ID" value="NZ_CP034671.2"/>
</dbReference>
<name>A0AAT9JZC9_SYNEL</name>
<reference evidence="2" key="1">
    <citation type="submission" date="2024-01" db="EMBL/GenBank/DDBJ databases">
        <title>Synechococcus elongatus PCC 11802, a close yet different native of Synechococcus elongatus PCC 11801.</title>
        <authorList>
            <person name="Jaiswal D."/>
            <person name="Sengupta A."/>
            <person name="Sengupta S."/>
            <person name="Pakrasi H.B."/>
            <person name="Wangikar P."/>
        </authorList>
    </citation>
    <scope>NUCLEOTIDE SEQUENCE</scope>
    <source>
        <strain evidence="2">PCC 11802</strain>
    </source>
</reference>
<feature type="domain" description="C-methyltransferase" evidence="1">
    <location>
        <begin position="231"/>
        <end position="316"/>
    </location>
</feature>
<proteinExistence type="predicted"/>
<dbReference type="AlphaFoldDB" id="A0AAT9JZC9"/>
<dbReference type="GO" id="GO:0032259">
    <property type="term" value="P:methylation"/>
    <property type="evidence" value="ECO:0007669"/>
    <property type="project" value="UniProtKB-KW"/>
</dbReference>
<dbReference type="CDD" id="cd02440">
    <property type="entry name" value="AdoMet_MTases"/>
    <property type="match status" value="1"/>
</dbReference>
<keyword evidence="2" id="KW-0808">Transferase</keyword>
<dbReference type="Gene3D" id="3.40.50.150">
    <property type="entry name" value="Vaccinia Virus protein VP39"/>
    <property type="match status" value="1"/>
</dbReference>
<organism evidence="2">
    <name type="scientific">Synechococcus elongatus PCC 11802</name>
    <dbReference type="NCBI Taxonomy" id="2283154"/>
    <lineage>
        <taxon>Bacteria</taxon>
        <taxon>Bacillati</taxon>
        <taxon>Cyanobacteriota</taxon>
        <taxon>Cyanophyceae</taxon>
        <taxon>Synechococcales</taxon>
        <taxon>Synechococcaceae</taxon>
        <taxon>Synechococcus</taxon>
    </lineage>
</organism>
<sequence length="327" mass="37605">MTVDTQGGFVFNKLFDTKLVHYDDTYQNDQSSSSFFKNHALVIADLIKSFCTSQGQKIVEIGCGKGYFIELLRDQGLNAVGYDNAYQGHAPYIHKSFFSQESHEKGDILILRHVLEHIPNPLKFLSEIAVANNNQGLLYIEVPDLDWILDHHAYFDIFHEHVNYFRLSDFFNIFEDSVIDASRTFGDQYLSIFIDLKRLKLNQNKIHIHPQSTQNFLEKSFDTVYEQEKKMYTSLQRCESIVVWGAGAKGVTFCSKAPSNIRDKIKFSVDINPNKQGYFMPLSAIPVLSPCDAIQQLTPNTLVIIMNPNYAEEIRRLMPQEQPYLLI</sequence>
<dbReference type="InterPro" id="IPR013691">
    <property type="entry name" value="MeTrfase_14"/>
</dbReference>
<dbReference type="EMBL" id="CP034671">
    <property type="protein sequence ID" value="QFZ92696.2"/>
    <property type="molecule type" value="Genomic_DNA"/>
</dbReference>
<dbReference type="Pfam" id="PF08484">
    <property type="entry name" value="Methyltransf_14"/>
    <property type="match status" value="1"/>
</dbReference>
<evidence type="ECO:0000313" key="2">
    <source>
        <dbReference type="EMBL" id="QFZ92696.2"/>
    </source>
</evidence>
<dbReference type="PANTHER" id="PTHR43861">
    <property type="entry name" value="TRANS-ACONITATE 2-METHYLTRANSFERASE-RELATED"/>
    <property type="match status" value="1"/>
</dbReference>
<gene>
    <name evidence="2" type="ORF">EKO22_10445</name>
</gene>
<dbReference type="Pfam" id="PF13489">
    <property type="entry name" value="Methyltransf_23"/>
    <property type="match status" value="1"/>
</dbReference>
<dbReference type="Gene3D" id="3.40.50.720">
    <property type="entry name" value="NAD(P)-binding Rossmann-like Domain"/>
    <property type="match status" value="1"/>
</dbReference>